<dbReference type="CDD" id="cd05911">
    <property type="entry name" value="Firefly_Luc_like"/>
    <property type="match status" value="1"/>
</dbReference>
<evidence type="ECO:0000256" key="1">
    <source>
        <dbReference type="ARBA" id="ARBA00006432"/>
    </source>
</evidence>
<dbReference type="STRING" id="133412.A0A1R1X5Q8"/>
<gene>
    <name evidence="5" type="ORF">AYI70_g10636</name>
</gene>
<keyword evidence="2 5" id="KW-0436">Ligase</keyword>
<evidence type="ECO:0000259" key="4">
    <source>
        <dbReference type="Pfam" id="PF13193"/>
    </source>
</evidence>
<comment type="caution">
    <text evidence="5">The sequence shown here is derived from an EMBL/GenBank/DDBJ whole genome shotgun (WGS) entry which is preliminary data.</text>
</comment>
<dbReference type="InterPro" id="IPR025110">
    <property type="entry name" value="AMP-bd_C"/>
</dbReference>
<dbReference type="InterPro" id="IPR042099">
    <property type="entry name" value="ANL_N_sf"/>
</dbReference>
<organism evidence="5 6">
    <name type="scientific">Smittium culicis</name>
    <dbReference type="NCBI Taxonomy" id="133412"/>
    <lineage>
        <taxon>Eukaryota</taxon>
        <taxon>Fungi</taxon>
        <taxon>Fungi incertae sedis</taxon>
        <taxon>Zoopagomycota</taxon>
        <taxon>Kickxellomycotina</taxon>
        <taxon>Harpellomycetes</taxon>
        <taxon>Harpellales</taxon>
        <taxon>Legeriomycetaceae</taxon>
        <taxon>Smittium</taxon>
    </lineage>
</organism>
<name>A0A1R1X5Q8_9FUNG</name>
<evidence type="ECO:0000256" key="2">
    <source>
        <dbReference type="ARBA" id="ARBA00022598"/>
    </source>
</evidence>
<accession>A0A1R1X5Q8</accession>
<dbReference type="Gene3D" id="3.30.300.30">
    <property type="match status" value="1"/>
</dbReference>
<evidence type="ECO:0000313" key="5">
    <source>
        <dbReference type="EMBL" id="OMJ09940.1"/>
    </source>
</evidence>
<dbReference type="InterPro" id="IPR020845">
    <property type="entry name" value="AMP-binding_CS"/>
</dbReference>
<reference evidence="5 6" key="1">
    <citation type="submission" date="2017-01" db="EMBL/GenBank/DDBJ databases">
        <authorList>
            <person name="Mah S.A."/>
            <person name="Swanson W.J."/>
            <person name="Moy G.W."/>
            <person name="Vacquier V.D."/>
        </authorList>
    </citation>
    <scope>NUCLEOTIDE SEQUENCE [LARGE SCALE GENOMIC DNA]</scope>
    <source>
        <strain evidence="5 6">GSMNP</strain>
    </source>
</reference>
<evidence type="ECO:0000313" key="6">
    <source>
        <dbReference type="Proteomes" id="UP000187283"/>
    </source>
</evidence>
<dbReference type="Proteomes" id="UP000187283">
    <property type="component" value="Unassembled WGS sequence"/>
</dbReference>
<feature type="domain" description="AMP-dependent synthetase/ligase" evidence="3">
    <location>
        <begin position="35"/>
        <end position="419"/>
    </location>
</feature>
<dbReference type="InterPro" id="IPR045851">
    <property type="entry name" value="AMP-bd_C_sf"/>
</dbReference>
<dbReference type="GO" id="GO:0016405">
    <property type="term" value="F:CoA-ligase activity"/>
    <property type="evidence" value="ECO:0007669"/>
    <property type="project" value="TreeGrafter"/>
</dbReference>
<dbReference type="InterPro" id="IPR000873">
    <property type="entry name" value="AMP-dep_synth/lig_dom"/>
</dbReference>
<dbReference type="PANTHER" id="PTHR24096:SF149">
    <property type="entry name" value="AMP-BINDING DOMAIN-CONTAINING PROTEIN-RELATED"/>
    <property type="match status" value="1"/>
</dbReference>
<dbReference type="OrthoDB" id="10253115at2759"/>
<dbReference type="Gene3D" id="3.40.50.12780">
    <property type="entry name" value="N-terminal domain of ligase-like"/>
    <property type="match status" value="1"/>
</dbReference>
<dbReference type="Pfam" id="PF13193">
    <property type="entry name" value="AMP-binding_C"/>
    <property type="match status" value="1"/>
</dbReference>
<dbReference type="PANTHER" id="PTHR24096">
    <property type="entry name" value="LONG-CHAIN-FATTY-ACID--COA LIGASE"/>
    <property type="match status" value="1"/>
</dbReference>
<comment type="similarity">
    <text evidence="1">Belongs to the ATP-dependent AMP-binding enzyme family.</text>
</comment>
<dbReference type="Pfam" id="PF00501">
    <property type="entry name" value="AMP-binding"/>
    <property type="match status" value="1"/>
</dbReference>
<protein>
    <submittedName>
        <fullName evidence="5">4-coumarate-CoA ligase</fullName>
    </submittedName>
</protein>
<dbReference type="PROSITE" id="PS00455">
    <property type="entry name" value="AMP_BINDING"/>
    <property type="match status" value="1"/>
</dbReference>
<dbReference type="EMBL" id="LSSN01005240">
    <property type="protein sequence ID" value="OMJ09940.1"/>
    <property type="molecule type" value="Genomic_DNA"/>
</dbReference>
<sequence>MLFKSQFKSVQIPDIDVPSYVLSNSSANDRNHDFAILDGSSPSNTHYSISDIDSISKQLCIGLKTKLFLKNNEVLAIFLPNCAFYPIAILATLRAGAIVTPINPNYKPNELAYQLSHTNAKVIITCSEYLHVAEAALNHNSSSPTSNSSTPHSLPQKPLIYLIDSQISSPRHISNLLCSGKFTPYLINSKEKAESKVAFICYSSGTTGLPKGVMLTHKNIISSLSQNHQYAKQANWFSSKDITHRHLAVTPFYHIYGLTVVLLYGLSHGIGIVTLKRYAADQFLSLIQKYKITFIHLAPPVLVSLNNSNILNNYDISSLTQIMSSAAPLGAEFQSIISKKLDVPIVQGYGLTETSPTISLSNSGPNGHRTGSIGKLLSNIEMKIVDPDDELNTADQHLLPAGQKGELCFRGPNVMLGYYKNKAATNSTIDNQGFIHSGDIGYIDTDGFIFISDRKKELIKYNGYQVAPAELEALLITHDYVKDCAVIGTYSPALQTELPKAYIVLSDSALANSSSNSQANTLASIETWFDSNVAHYKKLRGGIEIIAEIPKSASGKILRKDLAKLNTSRSKL</sequence>
<dbReference type="AlphaFoldDB" id="A0A1R1X5Q8"/>
<proteinExistence type="inferred from homology"/>
<evidence type="ECO:0000259" key="3">
    <source>
        <dbReference type="Pfam" id="PF00501"/>
    </source>
</evidence>
<dbReference type="SUPFAM" id="SSF56801">
    <property type="entry name" value="Acetyl-CoA synthetase-like"/>
    <property type="match status" value="1"/>
</dbReference>
<feature type="domain" description="AMP-binding enzyme C-terminal" evidence="4">
    <location>
        <begin position="470"/>
        <end position="556"/>
    </location>
</feature>
<keyword evidence="6" id="KW-1185">Reference proteome</keyword>